<accession>A0ABU4DUY1</accession>
<reference evidence="2 3" key="1">
    <citation type="submission" date="2022-11" db="EMBL/GenBank/DDBJ databases">
        <title>Deinococcus ZS9-10, Low Temperature and Draught-tolerating, UV-resistant Bacteria from Continental Antarctica.</title>
        <authorList>
            <person name="Cheng L."/>
        </authorList>
    </citation>
    <scope>NUCLEOTIDE SEQUENCE [LARGE SCALE GENOMIC DNA]</scope>
    <source>
        <strain evidence="2 3">ZS9-10</strain>
    </source>
</reference>
<keyword evidence="3" id="KW-1185">Reference proteome</keyword>
<dbReference type="Proteomes" id="UP001276150">
    <property type="component" value="Unassembled WGS sequence"/>
</dbReference>
<evidence type="ECO:0000313" key="3">
    <source>
        <dbReference type="Proteomes" id="UP001276150"/>
    </source>
</evidence>
<sequence length="161" mass="17777">MTDTLTALLSQNTRTVWLLVDDTGDSAVRVPPNTPDALAFTVSRVAAREIRENLLFAVLGRDAYVAYAQWCSQQASQDLEIAESQSRKITDPQPFDDSPPEDAHWRAHMVAMEAAADDAVLELGLISPPYAEVAGALGPFRRALVQEIVQWKREAHAEKHP</sequence>
<feature type="region of interest" description="Disordered" evidence="1">
    <location>
        <begin position="82"/>
        <end position="102"/>
    </location>
</feature>
<proteinExistence type="predicted"/>
<protein>
    <submittedName>
        <fullName evidence="2">Uncharacterized protein</fullName>
    </submittedName>
</protein>
<name>A0ABU4DUY1_9DEIO</name>
<comment type="caution">
    <text evidence="2">The sequence shown here is derived from an EMBL/GenBank/DDBJ whole genome shotgun (WGS) entry which is preliminary data.</text>
</comment>
<dbReference type="RefSeq" id="WP_317641602.1">
    <property type="nucleotide sequence ID" value="NZ_JAPMIV010000052.1"/>
</dbReference>
<evidence type="ECO:0000313" key="2">
    <source>
        <dbReference type="EMBL" id="MDV6376248.1"/>
    </source>
</evidence>
<dbReference type="EMBL" id="JAPMIV010000052">
    <property type="protein sequence ID" value="MDV6376248.1"/>
    <property type="molecule type" value="Genomic_DNA"/>
</dbReference>
<evidence type="ECO:0000256" key="1">
    <source>
        <dbReference type="SAM" id="MobiDB-lite"/>
    </source>
</evidence>
<gene>
    <name evidence="2" type="ORF">ORD21_16760</name>
</gene>
<organism evidence="2 3">
    <name type="scientific">Deinococcus arenicola</name>
    <dbReference type="NCBI Taxonomy" id="2994950"/>
    <lineage>
        <taxon>Bacteria</taxon>
        <taxon>Thermotogati</taxon>
        <taxon>Deinococcota</taxon>
        <taxon>Deinococci</taxon>
        <taxon>Deinococcales</taxon>
        <taxon>Deinococcaceae</taxon>
        <taxon>Deinococcus</taxon>
    </lineage>
</organism>